<dbReference type="PANTHER" id="PTHR11953:SF0">
    <property type="entry name" value="EXOSOME COMPLEX COMPONENT RRP41"/>
    <property type="match status" value="1"/>
</dbReference>
<dbReference type="GO" id="GO:0016075">
    <property type="term" value="P:rRNA catabolic process"/>
    <property type="evidence" value="ECO:0007669"/>
    <property type="project" value="TreeGrafter"/>
</dbReference>
<dbReference type="AlphaFoldDB" id="A0A437AI42"/>
<gene>
    <name evidence="2" type="ORF">TUBRATIS_21240</name>
    <name evidence="1" type="ORF">TUBRATIS_27760</name>
</gene>
<dbReference type="STRING" id="291195.A0A437AI42"/>
<dbReference type="GO" id="GO:0003723">
    <property type="term" value="F:RNA binding"/>
    <property type="evidence" value="ECO:0007669"/>
    <property type="project" value="TreeGrafter"/>
</dbReference>
<keyword evidence="1" id="KW-0269">Exonuclease</keyword>
<reference evidence="1 3" key="1">
    <citation type="submission" date="2018-10" db="EMBL/GenBank/DDBJ databases">
        <title>Draft genome sequence of the microsporidian Tubulinosema ratisbonensis.</title>
        <authorList>
            <person name="Polonais V."/>
            <person name="Peyretaillade E."/>
            <person name="Niehus S."/>
            <person name="Wawrzyniak I."/>
            <person name="Franchet A."/>
            <person name="Gaspin C."/>
            <person name="Reichstadt M."/>
            <person name="Belser C."/>
            <person name="Labadie K."/>
            <person name="Delbac F."/>
            <person name="Ferrandon D."/>
        </authorList>
    </citation>
    <scope>NUCLEOTIDE SEQUENCE [LARGE SCALE GENOMIC DNA]</scope>
    <source>
        <strain evidence="1 3">Franzen</strain>
    </source>
</reference>
<dbReference type="InterPro" id="IPR036345">
    <property type="entry name" value="ExoRNase_PH_dom2_sf"/>
</dbReference>
<sequence>MQSLIKQNLRLDGRALLELREVKIEKEGLNSIHFEVGGTILTTKVIGPFDKPRSRNKLNILVEGTQKNEELSKVLVNIYDKFVILPENSSLDIFVDVKQEDGSLFVNIVNSITISLCCTGINMKELVFGMTVGLYGNNLIIDILENEESAGYLSYVFTEEICVYLKSQNKITELCFKKMLHLADEHKMNVYEIYADFLRNLK</sequence>
<dbReference type="Proteomes" id="UP000282876">
    <property type="component" value="Unassembled WGS sequence"/>
</dbReference>
<dbReference type="GO" id="GO:0004527">
    <property type="term" value="F:exonuclease activity"/>
    <property type="evidence" value="ECO:0007669"/>
    <property type="project" value="UniProtKB-KW"/>
</dbReference>
<dbReference type="GO" id="GO:0000177">
    <property type="term" value="C:cytoplasmic exosome (RNase complex)"/>
    <property type="evidence" value="ECO:0007669"/>
    <property type="project" value="TreeGrafter"/>
</dbReference>
<dbReference type="GO" id="GO:0005730">
    <property type="term" value="C:nucleolus"/>
    <property type="evidence" value="ECO:0007669"/>
    <property type="project" value="TreeGrafter"/>
</dbReference>
<dbReference type="InterPro" id="IPR020568">
    <property type="entry name" value="Ribosomal_Su5_D2-typ_SF"/>
</dbReference>
<dbReference type="SUPFAM" id="SSF55666">
    <property type="entry name" value="Ribonuclease PH domain 2-like"/>
    <property type="match status" value="1"/>
</dbReference>
<dbReference type="GO" id="GO:0000176">
    <property type="term" value="C:nuclear exosome (RNase complex)"/>
    <property type="evidence" value="ECO:0007669"/>
    <property type="project" value="TreeGrafter"/>
</dbReference>
<organism evidence="1 3">
    <name type="scientific">Tubulinosema ratisbonensis</name>
    <dbReference type="NCBI Taxonomy" id="291195"/>
    <lineage>
        <taxon>Eukaryota</taxon>
        <taxon>Fungi</taxon>
        <taxon>Fungi incertae sedis</taxon>
        <taxon>Microsporidia</taxon>
        <taxon>Tubulinosematoidea</taxon>
        <taxon>Tubulinosematidae</taxon>
        <taxon>Tubulinosema</taxon>
    </lineage>
</organism>
<dbReference type="SUPFAM" id="SSF54211">
    <property type="entry name" value="Ribosomal protein S5 domain 2-like"/>
    <property type="match status" value="1"/>
</dbReference>
<evidence type="ECO:0000313" key="1">
    <source>
        <dbReference type="EMBL" id="RVD90792.1"/>
    </source>
</evidence>
<comment type="caution">
    <text evidence="1">The sequence shown here is derived from an EMBL/GenBank/DDBJ whole genome shotgun (WGS) entry which is preliminary data.</text>
</comment>
<dbReference type="PANTHER" id="PTHR11953">
    <property type="entry name" value="EXOSOME COMPLEX COMPONENT"/>
    <property type="match status" value="1"/>
</dbReference>
<keyword evidence="1" id="KW-0378">Hydrolase</keyword>
<dbReference type="GO" id="GO:0071051">
    <property type="term" value="P:poly(A)-dependent snoRNA 3'-end processing"/>
    <property type="evidence" value="ECO:0007669"/>
    <property type="project" value="TreeGrafter"/>
</dbReference>
<name>A0A437AI42_9MICR</name>
<evidence type="ECO:0000313" key="3">
    <source>
        <dbReference type="Proteomes" id="UP000282876"/>
    </source>
</evidence>
<dbReference type="InterPro" id="IPR027408">
    <property type="entry name" value="PNPase/RNase_PH_dom_sf"/>
</dbReference>
<keyword evidence="3" id="KW-1185">Reference proteome</keyword>
<dbReference type="VEuPathDB" id="MicrosporidiaDB:TUBRATIS_21240"/>
<dbReference type="GO" id="GO:0071028">
    <property type="term" value="P:nuclear mRNA surveillance"/>
    <property type="evidence" value="ECO:0007669"/>
    <property type="project" value="TreeGrafter"/>
</dbReference>
<dbReference type="Gene3D" id="3.30.230.70">
    <property type="entry name" value="GHMP Kinase, N-terminal domain"/>
    <property type="match status" value="1"/>
</dbReference>
<dbReference type="VEuPathDB" id="MicrosporidiaDB:TUBRATIS_27760"/>
<dbReference type="OrthoDB" id="437922at2759"/>
<keyword evidence="1" id="KW-0540">Nuclease</keyword>
<proteinExistence type="predicted"/>
<accession>A0A437AI42</accession>
<dbReference type="GO" id="GO:0034475">
    <property type="term" value="P:U4 snRNA 3'-end processing"/>
    <property type="evidence" value="ECO:0007669"/>
    <property type="project" value="TreeGrafter"/>
</dbReference>
<protein>
    <submittedName>
        <fullName evidence="1">Exosome complex exonuclease Rrp41</fullName>
    </submittedName>
</protein>
<dbReference type="InterPro" id="IPR050080">
    <property type="entry name" value="RNase_PH"/>
</dbReference>
<dbReference type="EMBL" id="RCSS01000773">
    <property type="protein sequence ID" value="RVD90792.1"/>
    <property type="molecule type" value="Genomic_DNA"/>
</dbReference>
<evidence type="ECO:0000313" key="2">
    <source>
        <dbReference type="EMBL" id="RVD91426.1"/>
    </source>
</evidence>
<dbReference type="EMBL" id="RCSS01000527">
    <property type="protein sequence ID" value="RVD91426.1"/>
    <property type="molecule type" value="Genomic_DNA"/>
</dbReference>